<gene>
    <name evidence="4" type="ORF">DdX_17689</name>
</gene>
<dbReference type="Pfam" id="PF03564">
    <property type="entry name" value="DUF1759"/>
    <property type="match status" value="1"/>
</dbReference>
<dbReference type="AlphaFoldDB" id="A0AAD4QVK2"/>
<feature type="region of interest" description="Disordered" evidence="1">
    <location>
        <begin position="924"/>
        <end position="943"/>
    </location>
</feature>
<name>A0AAD4QVK2_9BILA</name>
<evidence type="ECO:0000259" key="3">
    <source>
        <dbReference type="Pfam" id="PF05585"/>
    </source>
</evidence>
<dbReference type="InterPro" id="IPR008737">
    <property type="entry name" value="DUF1758"/>
</dbReference>
<dbReference type="InterPro" id="IPR003582">
    <property type="entry name" value="ShKT_dom"/>
</dbReference>
<protein>
    <submittedName>
        <fullName evidence="4">Gag protein</fullName>
    </submittedName>
</protein>
<evidence type="ECO:0000256" key="1">
    <source>
        <dbReference type="SAM" id="MobiDB-lite"/>
    </source>
</evidence>
<feature type="domain" description="ShKT" evidence="2">
    <location>
        <begin position="1019"/>
        <end position="1049"/>
    </location>
</feature>
<keyword evidence="5" id="KW-1185">Reference proteome</keyword>
<evidence type="ECO:0000259" key="2">
    <source>
        <dbReference type="Pfam" id="PF01549"/>
    </source>
</evidence>
<proteinExistence type="predicted"/>
<dbReference type="PANTHER" id="PTHR47331">
    <property type="entry name" value="PHD-TYPE DOMAIN-CONTAINING PROTEIN"/>
    <property type="match status" value="1"/>
</dbReference>
<evidence type="ECO:0000313" key="5">
    <source>
        <dbReference type="Proteomes" id="UP001201812"/>
    </source>
</evidence>
<dbReference type="PANTHER" id="PTHR47331:SF5">
    <property type="entry name" value="RIBONUCLEASE H"/>
    <property type="match status" value="1"/>
</dbReference>
<dbReference type="Proteomes" id="UP001201812">
    <property type="component" value="Unassembled WGS sequence"/>
</dbReference>
<organism evidence="4 5">
    <name type="scientific">Ditylenchus destructor</name>
    <dbReference type="NCBI Taxonomy" id="166010"/>
    <lineage>
        <taxon>Eukaryota</taxon>
        <taxon>Metazoa</taxon>
        <taxon>Ecdysozoa</taxon>
        <taxon>Nematoda</taxon>
        <taxon>Chromadorea</taxon>
        <taxon>Rhabditida</taxon>
        <taxon>Tylenchina</taxon>
        <taxon>Tylenchomorpha</taxon>
        <taxon>Sphaerularioidea</taxon>
        <taxon>Anguinidae</taxon>
        <taxon>Anguininae</taxon>
        <taxon>Ditylenchus</taxon>
    </lineage>
</organism>
<comment type="caution">
    <text evidence="4">The sequence shown here is derived from an EMBL/GenBank/DDBJ whole genome shotgun (WGS) entry which is preliminary data.</text>
</comment>
<dbReference type="Pfam" id="PF01549">
    <property type="entry name" value="ShK"/>
    <property type="match status" value="1"/>
</dbReference>
<feature type="domain" description="DUF1758" evidence="3">
    <location>
        <begin position="519"/>
        <end position="658"/>
    </location>
</feature>
<evidence type="ECO:0000313" key="4">
    <source>
        <dbReference type="EMBL" id="KAI1698814.1"/>
    </source>
</evidence>
<sequence>MSSPYSTAITVYNKKAEDILAKKESTEIPRGMNDISSLQDLRRNISTVIDKASFIADKIDENQRGWQTIQNTMSITERIDDVRTQSTFVKDSEYIENVAELQMYIHSLKQFQRQLDVKLIPAPVVTPASAHPLDMPDIHKLHFLKECLKGRAANAISDLEEVEANYQPAIAKLQAEFGNSLAIKQSLYHSLQILKPTTGKRDDLRRFADELDKICSHLTRMGEDLESLLIQELIQDKLPPYLVKIMISSRNSLPTGEIWTTARIRQKLRSTLNEQEEVFRAEQRIRDLKIGESFSKNTNYQNHPDKSNSWQENPAKYQPTMSFMATNNVYSQNNQSHSRSNLPRSPRPNLPCLFCDSLEHYGDQCRMDLETRRQKLRESGRCFRCIHTGHTGNYCPNPVQCKYCLKSNHHPYLCYKNPTATAMQTLKQKTVKNGIPNANDIPLGQYNPFAKTRTASTAEIQKSSKHVHFSDENEVTENFPNSNSGMINTGLTAFAVPDKRLAVLKCSKFPVYTLHDSQNKSTATLFLDDGSTHSYITKKFSQKIGAILGSHCSLNLQAMTNSFHVNVQETKVCLDLRTYGQCEFQMLAVEKIADAIPYIIPPSNPDEVTESGCVYQYSEPDILIGNDYYYDINPIPIRKLPNGYVLLDSEIGILIGGKGIPSNYLSMTSQLCIPTFDPFSLNISCNSARPLNQIAPYSAAPLRILAQSKLTNNESVPPGFENVQKVVSLSIPLSSHINSKDSVIFSKMASLIKSHPDKDFSPSLETDIPNQCHEYKTLTKCEDNLTKEDATNTLKENLYIAKCNKEMLLSYGSWKQSSLSKHPVLPPSHPEKSFYFSTPQNFPHVPTKFEFRRGNAVAKSAADAAAAQVSTAEARLKTVKDIVNKIRNLHPKSDQIAQQVIDQEAEEKRQEREKKIMEEIQRRQNEANRVGQAGIEQQQTHQDQILGQDAVEQSQNQVGTDLVGDTGGYNIAHFHDDTYAQPAPGNSDVNCLNLIDRCGDPDISARCAGSCGREVNGDDHGENCADLHDLCNHEAYNDLMSTYCKNSCGK</sequence>
<accession>A0AAD4QVK2</accession>
<dbReference type="Pfam" id="PF05585">
    <property type="entry name" value="DUF1758"/>
    <property type="match status" value="1"/>
</dbReference>
<dbReference type="EMBL" id="JAKKPZ010000203">
    <property type="protein sequence ID" value="KAI1698814.1"/>
    <property type="molecule type" value="Genomic_DNA"/>
</dbReference>
<reference evidence="4" key="1">
    <citation type="submission" date="2022-01" db="EMBL/GenBank/DDBJ databases">
        <title>Genome Sequence Resource for Two Populations of Ditylenchus destructor, the Migratory Endoparasitic Phytonematode.</title>
        <authorList>
            <person name="Zhang H."/>
            <person name="Lin R."/>
            <person name="Xie B."/>
        </authorList>
    </citation>
    <scope>NUCLEOTIDE SEQUENCE</scope>
    <source>
        <strain evidence="4">BazhouSP</strain>
    </source>
</reference>
<dbReference type="InterPro" id="IPR005312">
    <property type="entry name" value="DUF1759"/>
</dbReference>